<dbReference type="Pfam" id="PF20149">
    <property type="entry name" value="DUF6532"/>
    <property type="match status" value="1"/>
</dbReference>
<protein>
    <recommendedName>
        <fullName evidence="2">DUF6532 domain-containing protein</fullName>
    </recommendedName>
</protein>
<feature type="compositionally biased region" description="Polar residues" evidence="1">
    <location>
        <begin position="158"/>
        <end position="168"/>
    </location>
</feature>
<evidence type="ECO:0000259" key="2">
    <source>
        <dbReference type="Pfam" id="PF20149"/>
    </source>
</evidence>
<dbReference type="EMBL" id="JARJCN010000027">
    <property type="protein sequence ID" value="KAJ7087970.1"/>
    <property type="molecule type" value="Genomic_DNA"/>
</dbReference>
<sequence>MPRAPPKRIQDSDDCDSGEEYGSPSPRPAARKRTVTKDVPLPSLDLSHLESQSRPSRSRKESMKQQENTKDAVNAKDAKIAQLMKQLKNSKKKEERTAAELRERDVNKAPAESEEEDEEPVEMSSYSASFISKGIVGETAVKPLPKKLRRSGEAQIVTPLSRNPVSRNTHSEQDDMYDDPPSKPRKQLRSSSPSRGLSFRQDPASPGGYDEQENMLEDPSPKPRKQQRSNQPGRQRRAGGHAQWSLAEAAEARKRSKATKVTLVLRKAEFVAGKAPSGSRTNLKDYTEPAARLLKRAMHRYEVRIWTLNPFPGADLQEEWVKEIWDEVCTEAEERMELTVRMAGMIKKYGSHARSTLKDGVRPLVAPTYKFTVGDTPEIISANIKLWKALLEESAFHYKALQEPLTRSGFAGNTIIIGGLRGIWFRTKAGRGVTYSEYFSPITLVTLALLFTAIEFCIDEYSSGRFQQANFDEIVNKDRYDVHLNDLTDWAGLMPPVTTSIRQQMHDSCRASTGAAVIKSAGRLTEGNRARALLELTAMNTDLEADAGAGAAE</sequence>
<evidence type="ECO:0000313" key="3">
    <source>
        <dbReference type="EMBL" id="KAJ7087970.1"/>
    </source>
</evidence>
<feature type="region of interest" description="Disordered" evidence="1">
    <location>
        <begin position="1"/>
        <end position="257"/>
    </location>
</feature>
<reference evidence="3" key="1">
    <citation type="submission" date="2023-03" db="EMBL/GenBank/DDBJ databases">
        <title>Massive genome expansion in bonnet fungi (Mycena s.s.) driven by repeated elements and novel gene families across ecological guilds.</title>
        <authorList>
            <consortium name="Lawrence Berkeley National Laboratory"/>
            <person name="Harder C.B."/>
            <person name="Miyauchi S."/>
            <person name="Viragh M."/>
            <person name="Kuo A."/>
            <person name="Thoen E."/>
            <person name="Andreopoulos B."/>
            <person name="Lu D."/>
            <person name="Skrede I."/>
            <person name="Drula E."/>
            <person name="Henrissat B."/>
            <person name="Morin E."/>
            <person name="Kohler A."/>
            <person name="Barry K."/>
            <person name="LaButti K."/>
            <person name="Morin E."/>
            <person name="Salamov A."/>
            <person name="Lipzen A."/>
            <person name="Mereny Z."/>
            <person name="Hegedus B."/>
            <person name="Baldrian P."/>
            <person name="Stursova M."/>
            <person name="Weitz H."/>
            <person name="Taylor A."/>
            <person name="Grigoriev I.V."/>
            <person name="Nagy L.G."/>
            <person name="Martin F."/>
            <person name="Kauserud H."/>
        </authorList>
    </citation>
    <scope>NUCLEOTIDE SEQUENCE</scope>
    <source>
        <strain evidence="3">CBHHK173m</strain>
    </source>
</reference>
<comment type="caution">
    <text evidence="3">The sequence shown here is derived from an EMBL/GenBank/DDBJ whole genome shotgun (WGS) entry which is preliminary data.</text>
</comment>
<accession>A0AAD6XUA9</accession>
<feature type="compositionally biased region" description="Acidic residues" evidence="1">
    <location>
        <begin position="112"/>
        <end position="121"/>
    </location>
</feature>
<gene>
    <name evidence="3" type="ORF">B0H15DRAFT_801037</name>
</gene>
<name>A0AAD6XUA9_9AGAR</name>
<keyword evidence="4" id="KW-1185">Reference proteome</keyword>
<evidence type="ECO:0000256" key="1">
    <source>
        <dbReference type="SAM" id="MobiDB-lite"/>
    </source>
</evidence>
<organism evidence="3 4">
    <name type="scientific">Mycena belliarum</name>
    <dbReference type="NCBI Taxonomy" id="1033014"/>
    <lineage>
        <taxon>Eukaryota</taxon>
        <taxon>Fungi</taxon>
        <taxon>Dikarya</taxon>
        <taxon>Basidiomycota</taxon>
        <taxon>Agaricomycotina</taxon>
        <taxon>Agaricomycetes</taxon>
        <taxon>Agaricomycetidae</taxon>
        <taxon>Agaricales</taxon>
        <taxon>Marasmiineae</taxon>
        <taxon>Mycenaceae</taxon>
        <taxon>Mycena</taxon>
    </lineage>
</organism>
<dbReference type="InterPro" id="IPR045341">
    <property type="entry name" value="DUF6532"/>
</dbReference>
<evidence type="ECO:0000313" key="4">
    <source>
        <dbReference type="Proteomes" id="UP001222325"/>
    </source>
</evidence>
<dbReference type="Proteomes" id="UP001222325">
    <property type="component" value="Unassembled WGS sequence"/>
</dbReference>
<dbReference type="AlphaFoldDB" id="A0AAD6XUA9"/>
<proteinExistence type="predicted"/>
<feature type="compositionally biased region" description="Basic and acidic residues" evidence="1">
    <location>
        <begin position="58"/>
        <end position="79"/>
    </location>
</feature>
<feature type="domain" description="DUF6532" evidence="2">
    <location>
        <begin position="296"/>
        <end position="490"/>
    </location>
</feature>
<feature type="compositionally biased region" description="Basic and acidic residues" evidence="1">
    <location>
        <begin position="92"/>
        <end position="107"/>
    </location>
</feature>